<reference evidence="2 4" key="1">
    <citation type="submission" date="2008-03" db="EMBL/GenBank/DDBJ databases">
        <title>Annotation of Ixodes scapularis.</title>
        <authorList>
            <consortium name="Ixodes scapularis Genome Project Consortium"/>
            <person name="Caler E."/>
            <person name="Hannick L.I."/>
            <person name="Bidwell S."/>
            <person name="Joardar V."/>
            <person name="Thiagarajan M."/>
            <person name="Amedeo P."/>
            <person name="Galinsky K.J."/>
            <person name="Schobel S."/>
            <person name="Inman J."/>
            <person name="Hostetler J."/>
            <person name="Miller J."/>
            <person name="Hammond M."/>
            <person name="Megy K."/>
            <person name="Lawson D."/>
            <person name="Kodira C."/>
            <person name="Sutton G."/>
            <person name="Meyer J."/>
            <person name="Hill C.A."/>
            <person name="Birren B."/>
            <person name="Nene V."/>
            <person name="Collins F."/>
            <person name="Alarcon-Chaidez F."/>
            <person name="Wikel S."/>
            <person name="Strausberg R."/>
        </authorList>
    </citation>
    <scope>NUCLEOTIDE SEQUENCE [LARGE SCALE GENOMIC DNA]</scope>
    <source>
        <strain evidence="4">Wikel</strain>
        <strain evidence="2">Wikel colony</strain>
    </source>
</reference>
<dbReference type="EMBL" id="DS629340">
    <property type="protein sequence ID" value="EEC01189.1"/>
    <property type="molecule type" value="Genomic_DNA"/>
</dbReference>
<dbReference type="VEuPathDB" id="VectorBase:ISCI001512"/>
<sequence>MSRVGFLGLIRDVPTYSGFLTVNPDLGSNIFFWFFPAMVVVCIVSVQGHHASQ</sequence>
<evidence type="ECO:0000313" key="4">
    <source>
        <dbReference type="Proteomes" id="UP000001555"/>
    </source>
</evidence>
<dbReference type="HOGENOM" id="CLU_3071002_0_0_1"/>
<feature type="transmembrane region" description="Helical" evidence="1">
    <location>
        <begin position="30"/>
        <end position="48"/>
    </location>
</feature>
<dbReference type="AlphaFoldDB" id="B7P3L7"/>
<protein>
    <submittedName>
        <fullName evidence="2 3">Uncharacterized protein</fullName>
    </submittedName>
</protein>
<dbReference type="InParanoid" id="B7P3L7"/>
<reference evidence="3" key="2">
    <citation type="submission" date="2020-05" db="UniProtKB">
        <authorList>
            <consortium name="EnsemblMetazoa"/>
        </authorList>
    </citation>
    <scope>IDENTIFICATION</scope>
    <source>
        <strain evidence="3">wikel</strain>
    </source>
</reference>
<dbReference type="EMBL" id="ABJB010581728">
    <property type="status" value="NOT_ANNOTATED_CDS"/>
    <property type="molecule type" value="Genomic_DNA"/>
</dbReference>
<keyword evidence="4" id="KW-1185">Reference proteome</keyword>
<dbReference type="VEuPathDB" id="VectorBase:ISCW001512"/>
<proteinExistence type="predicted"/>
<dbReference type="EnsemblMetazoa" id="ISCW001512-RA">
    <property type="protein sequence ID" value="ISCW001512-PA"/>
    <property type="gene ID" value="ISCW001512"/>
</dbReference>
<keyword evidence="1" id="KW-0472">Membrane</keyword>
<evidence type="ECO:0000313" key="3">
    <source>
        <dbReference type="EnsemblMetazoa" id="ISCW001512-PA"/>
    </source>
</evidence>
<accession>B7P3L7</accession>
<name>B7P3L7_IXOSC</name>
<evidence type="ECO:0000256" key="1">
    <source>
        <dbReference type="SAM" id="Phobius"/>
    </source>
</evidence>
<dbReference type="PaxDb" id="6945-B7P3L7"/>
<evidence type="ECO:0000313" key="2">
    <source>
        <dbReference type="EMBL" id="EEC01189.1"/>
    </source>
</evidence>
<gene>
    <name evidence="2" type="ORF">IscW_ISCW001512</name>
</gene>
<organism>
    <name type="scientific">Ixodes scapularis</name>
    <name type="common">Black-legged tick</name>
    <name type="synonym">Deer tick</name>
    <dbReference type="NCBI Taxonomy" id="6945"/>
    <lineage>
        <taxon>Eukaryota</taxon>
        <taxon>Metazoa</taxon>
        <taxon>Ecdysozoa</taxon>
        <taxon>Arthropoda</taxon>
        <taxon>Chelicerata</taxon>
        <taxon>Arachnida</taxon>
        <taxon>Acari</taxon>
        <taxon>Parasitiformes</taxon>
        <taxon>Ixodida</taxon>
        <taxon>Ixodoidea</taxon>
        <taxon>Ixodidae</taxon>
        <taxon>Ixodinae</taxon>
        <taxon>Ixodes</taxon>
    </lineage>
</organism>
<keyword evidence="1" id="KW-0812">Transmembrane</keyword>
<keyword evidence="1" id="KW-1133">Transmembrane helix</keyword>
<dbReference type="Proteomes" id="UP000001555">
    <property type="component" value="Unassembled WGS sequence"/>
</dbReference>